<dbReference type="Proteomes" id="UP001066276">
    <property type="component" value="Chromosome 7"/>
</dbReference>
<dbReference type="AlphaFoldDB" id="A0AAV7PLP5"/>
<proteinExistence type="predicted"/>
<evidence type="ECO:0000313" key="1">
    <source>
        <dbReference type="EMBL" id="KAJ1129192.1"/>
    </source>
</evidence>
<accession>A0AAV7PLP5</accession>
<gene>
    <name evidence="1" type="ORF">NDU88_007563</name>
</gene>
<comment type="caution">
    <text evidence="1">The sequence shown here is derived from an EMBL/GenBank/DDBJ whole genome shotgun (WGS) entry which is preliminary data.</text>
</comment>
<dbReference type="EMBL" id="JANPWB010000011">
    <property type="protein sequence ID" value="KAJ1129192.1"/>
    <property type="molecule type" value="Genomic_DNA"/>
</dbReference>
<evidence type="ECO:0000313" key="2">
    <source>
        <dbReference type="Proteomes" id="UP001066276"/>
    </source>
</evidence>
<name>A0AAV7PLP5_PLEWA</name>
<sequence length="102" mass="11767">MGHHPFADCWYENYETGMGFAFFVENEDHHRQGRRQCPTVGKGNATGSAKHAYRYACQNGKKIRGTVLRESAARSNCGRKKRPRVEVRRYRVIDLQSCGAFW</sequence>
<organism evidence="1 2">
    <name type="scientific">Pleurodeles waltl</name>
    <name type="common">Iberian ribbed newt</name>
    <dbReference type="NCBI Taxonomy" id="8319"/>
    <lineage>
        <taxon>Eukaryota</taxon>
        <taxon>Metazoa</taxon>
        <taxon>Chordata</taxon>
        <taxon>Craniata</taxon>
        <taxon>Vertebrata</taxon>
        <taxon>Euteleostomi</taxon>
        <taxon>Amphibia</taxon>
        <taxon>Batrachia</taxon>
        <taxon>Caudata</taxon>
        <taxon>Salamandroidea</taxon>
        <taxon>Salamandridae</taxon>
        <taxon>Pleurodelinae</taxon>
        <taxon>Pleurodeles</taxon>
    </lineage>
</organism>
<reference evidence="1" key="1">
    <citation type="journal article" date="2022" name="bioRxiv">
        <title>Sequencing and chromosome-scale assembly of the giantPleurodeles waltlgenome.</title>
        <authorList>
            <person name="Brown T."/>
            <person name="Elewa A."/>
            <person name="Iarovenko S."/>
            <person name="Subramanian E."/>
            <person name="Araus A.J."/>
            <person name="Petzold A."/>
            <person name="Susuki M."/>
            <person name="Suzuki K.-i.T."/>
            <person name="Hayashi T."/>
            <person name="Toyoda A."/>
            <person name="Oliveira C."/>
            <person name="Osipova E."/>
            <person name="Leigh N.D."/>
            <person name="Simon A."/>
            <person name="Yun M.H."/>
        </authorList>
    </citation>
    <scope>NUCLEOTIDE SEQUENCE</scope>
    <source>
        <strain evidence="1">20211129_DDA</strain>
        <tissue evidence="1">Liver</tissue>
    </source>
</reference>
<protein>
    <submittedName>
        <fullName evidence="1">Uncharacterized protein</fullName>
    </submittedName>
</protein>
<keyword evidence="2" id="KW-1185">Reference proteome</keyword>